<dbReference type="SUPFAM" id="SSF103473">
    <property type="entry name" value="MFS general substrate transporter"/>
    <property type="match status" value="1"/>
</dbReference>
<feature type="transmembrane region" description="Helical" evidence="7">
    <location>
        <begin position="251"/>
        <end position="270"/>
    </location>
</feature>
<evidence type="ECO:0000313" key="10">
    <source>
        <dbReference type="Proteomes" id="UP000596049"/>
    </source>
</evidence>
<feature type="transmembrane region" description="Helical" evidence="7">
    <location>
        <begin position="7"/>
        <end position="32"/>
    </location>
</feature>
<dbReference type="Pfam" id="PF05977">
    <property type="entry name" value="MFS_3"/>
    <property type="match status" value="1"/>
</dbReference>
<keyword evidence="5 7" id="KW-1133">Transmembrane helix</keyword>
<gene>
    <name evidence="9" type="ORF">FJQ98_22075</name>
</gene>
<dbReference type="Gene3D" id="1.20.1250.20">
    <property type="entry name" value="MFS general substrate transporter like domains"/>
    <property type="match status" value="1"/>
</dbReference>
<keyword evidence="10" id="KW-1185">Reference proteome</keyword>
<dbReference type="PANTHER" id="PTHR23513:SF6">
    <property type="entry name" value="MAJOR FACILITATOR SUPERFAMILY ASSOCIATED DOMAIN-CONTAINING PROTEIN"/>
    <property type="match status" value="1"/>
</dbReference>
<feature type="transmembrane region" description="Helical" evidence="7">
    <location>
        <begin position="282"/>
        <end position="298"/>
    </location>
</feature>
<feature type="transmembrane region" description="Helical" evidence="7">
    <location>
        <begin position="98"/>
        <end position="115"/>
    </location>
</feature>
<dbReference type="EMBL" id="CP067341">
    <property type="protein sequence ID" value="QQP11836.1"/>
    <property type="molecule type" value="Genomic_DNA"/>
</dbReference>
<organism evidence="9 10">
    <name type="scientific">Lysinibacillus agricola</name>
    <dbReference type="NCBI Taxonomy" id="2590012"/>
    <lineage>
        <taxon>Bacteria</taxon>
        <taxon>Bacillati</taxon>
        <taxon>Bacillota</taxon>
        <taxon>Bacilli</taxon>
        <taxon>Bacillales</taxon>
        <taxon>Bacillaceae</taxon>
        <taxon>Lysinibacillus</taxon>
    </lineage>
</organism>
<feature type="transmembrane region" description="Helical" evidence="7">
    <location>
        <begin position="304"/>
        <end position="323"/>
    </location>
</feature>
<protein>
    <submittedName>
        <fullName evidence="9">MFS transporter</fullName>
    </submittedName>
</protein>
<dbReference type="InterPro" id="IPR010290">
    <property type="entry name" value="TM_effector"/>
</dbReference>
<evidence type="ECO:0000256" key="3">
    <source>
        <dbReference type="ARBA" id="ARBA00022475"/>
    </source>
</evidence>
<feature type="domain" description="Major facilitator superfamily (MFS) profile" evidence="8">
    <location>
        <begin position="6"/>
        <end position="393"/>
    </location>
</feature>
<proteinExistence type="predicted"/>
<evidence type="ECO:0000313" key="9">
    <source>
        <dbReference type="EMBL" id="QQP11836.1"/>
    </source>
</evidence>
<dbReference type="PRINTS" id="PR01988">
    <property type="entry name" value="EXPORTERBACE"/>
</dbReference>
<feature type="transmembrane region" description="Helical" evidence="7">
    <location>
        <begin position="335"/>
        <end position="357"/>
    </location>
</feature>
<name>A0ABX7APF4_9BACI</name>
<comment type="subcellular location">
    <subcellularLocation>
        <location evidence="1">Cell membrane</location>
        <topology evidence="1">Multi-pass membrane protein</topology>
    </subcellularLocation>
</comment>
<dbReference type="PANTHER" id="PTHR23513">
    <property type="entry name" value="INTEGRAL MEMBRANE EFFLUX PROTEIN-RELATED"/>
    <property type="match status" value="1"/>
</dbReference>
<evidence type="ECO:0000256" key="2">
    <source>
        <dbReference type="ARBA" id="ARBA00022448"/>
    </source>
</evidence>
<evidence type="ECO:0000256" key="7">
    <source>
        <dbReference type="SAM" id="Phobius"/>
    </source>
</evidence>
<evidence type="ECO:0000256" key="1">
    <source>
        <dbReference type="ARBA" id="ARBA00004651"/>
    </source>
</evidence>
<reference evidence="9 10" key="1">
    <citation type="submission" date="2020-01" db="EMBL/GenBank/DDBJ databases">
        <authorList>
            <person name="Liu G."/>
            <person name="Liu B."/>
        </authorList>
    </citation>
    <scope>NUCLEOTIDE SEQUENCE [LARGE SCALE GENOMIC DNA]</scope>
    <source>
        <strain evidence="9 10">FJAT-51161</strain>
    </source>
</reference>
<keyword evidence="3" id="KW-1003">Cell membrane</keyword>
<keyword evidence="4 7" id="KW-0812">Transmembrane</keyword>
<evidence type="ECO:0000256" key="5">
    <source>
        <dbReference type="ARBA" id="ARBA00022989"/>
    </source>
</evidence>
<dbReference type="Proteomes" id="UP000596049">
    <property type="component" value="Chromosome"/>
</dbReference>
<feature type="transmembrane region" description="Helical" evidence="7">
    <location>
        <begin position="369"/>
        <end position="389"/>
    </location>
</feature>
<dbReference type="RefSeq" id="WP_053592844.1">
    <property type="nucleotide sequence ID" value="NZ_CP067341.1"/>
</dbReference>
<feature type="transmembrane region" description="Helical" evidence="7">
    <location>
        <begin position="171"/>
        <end position="187"/>
    </location>
</feature>
<feature type="transmembrane region" description="Helical" evidence="7">
    <location>
        <begin position="44"/>
        <end position="64"/>
    </location>
</feature>
<evidence type="ECO:0000256" key="6">
    <source>
        <dbReference type="ARBA" id="ARBA00023136"/>
    </source>
</evidence>
<dbReference type="InterPro" id="IPR036259">
    <property type="entry name" value="MFS_trans_sf"/>
</dbReference>
<dbReference type="CDD" id="cd06173">
    <property type="entry name" value="MFS_MefA_like"/>
    <property type="match status" value="1"/>
</dbReference>
<evidence type="ECO:0000256" key="4">
    <source>
        <dbReference type="ARBA" id="ARBA00022692"/>
    </source>
</evidence>
<accession>A0ABX7APF4</accession>
<dbReference type="PROSITE" id="PS50850">
    <property type="entry name" value="MFS"/>
    <property type="match status" value="1"/>
</dbReference>
<dbReference type="InterPro" id="IPR020846">
    <property type="entry name" value="MFS_dom"/>
</dbReference>
<feature type="transmembrane region" description="Helical" evidence="7">
    <location>
        <begin position="214"/>
        <end position="239"/>
    </location>
</feature>
<feature type="transmembrane region" description="Helical" evidence="7">
    <location>
        <begin position="145"/>
        <end position="165"/>
    </location>
</feature>
<keyword evidence="6 7" id="KW-0472">Membrane</keyword>
<evidence type="ECO:0000259" key="8">
    <source>
        <dbReference type="PROSITE" id="PS50850"/>
    </source>
</evidence>
<sequence>MWKNKNFVMLFSGQIVSFIGIALFTTSLPFLIIHLDGQASDISATQSMFIIPQLLILLLGGMLVDQLPKKFLIVIINLVRGIALLLITYLIINKHIRIWHIYLLTFFLGTLNTLYRPTLKAILPSIVDKEYLVKANSYRAMAQQVFEMIGPILAAYLVATFSIFITFGINAVSFLLAAFAFAFLSMGRKPAVESKKSLWQQFKEGFQVLIQHKWLSYSILIGSVVNIGIASFDVIILPIYANEYFKGIESFGWLLSSMALGAFLGAWFISRQSEVSNNFKKYYLFMFSVGLLILFLSFSNIFLLSLLMMFCIGFAITSFVIIWDSAVQELIEEEYLGRVTSLQMFGGLLFLPIGYYIFGYLIDHISIRFAMFLSGLIIILASIIGILIVQKKN</sequence>
<keyword evidence="2" id="KW-0813">Transport</keyword>
<feature type="transmembrane region" description="Helical" evidence="7">
    <location>
        <begin position="71"/>
        <end position="92"/>
    </location>
</feature>
<dbReference type="InterPro" id="IPR022324">
    <property type="entry name" value="Bacilysin_exporter_BacE_put"/>
</dbReference>